<dbReference type="PROSITE" id="PS00154">
    <property type="entry name" value="ATPASE_E1_E2"/>
    <property type="match status" value="1"/>
</dbReference>
<evidence type="ECO:0000256" key="1">
    <source>
        <dbReference type="ARBA" id="ARBA00004370"/>
    </source>
</evidence>
<comment type="catalytic activity">
    <reaction evidence="16">
        <text>K(+)(out) + ATP + H2O = K(+)(in) + ADP + phosphate + H(+)</text>
        <dbReference type="Rhea" id="RHEA:16777"/>
        <dbReference type="ChEBI" id="CHEBI:15377"/>
        <dbReference type="ChEBI" id="CHEBI:15378"/>
        <dbReference type="ChEBI" id="CHEBI:29103"/>
        <dbReference type="ChEBI" id="CHEBI:30616"/>
        <dbReference type="ChEBI" id="CHEBI:43474"/>
        <dbReference type="ChEBI" id="CHEBI:456216"/>
        <dbReference type="EC" id="7.2.2.6"/>
    </reaction>
</comment>
<dbReference type="NCBIfam" id="TIGR01494">
    <property type="entry name" value="ATPase_P-type"/>
    <property type="match status" value="2"/>
</dbReference>
<evidence type="ECO:0000256" key="11">
    <source>
        <dbReference type="ARBA" id="ARBA00022958"/>
    </source>
</evidence>
<dbReference type="InterPro" id="IPR023299">
    <property type="entry name" value="ATPase_P-typ_cyto_dom_N"/>
</dbReference>
<feature type="transmembrane region" description="Helical" evidence="16">
    <location>
        <begin position="253"/>
        <end position="276"/>
    </location>
</feature>
<feature type="transmembrane region" description="Helical" evidence="16">
    <location>
        <begin position="39"/>
        <end position="64"/>
    </location>
</feature>
<dbReference type="InterPro" id="IPR059000">
    <property type="entry name" value="ATPase_P-type_domA"/>
</dbReference>
<dbReference type="InterPro" id="IPR001757">
    <property type="entry name" value="P_typ_ATPase"/>
</dbReference>
<comment type="caution">
    <text evidence="16">Lacks conserved residue(s) required for the propagation of feature annotation.</text>
</comment>
<dbReference type="InterPro" id="IPR023298">
    <property type="entry name" value="ATPase_P-typ_TM_dom_sf"/>
</dbReference>
<evidence type="ECO:0000313" key="19">
    <source>
        <dbReference type="Proteomes" id="UP000009231"/>
    </source>
</evidence>
<dbReference type="InterPro" id="IPR044492">
    <property type="entry name" value="P_typ_ATPase_HD_dom"/>
</dbReference>
<evidence type="ECO:0000256" key="5">
    <source>
        <dbReference type="ARBA" id="ARBA00022553"/>
    </source>
</evidence>
<dbReference type="OrthoDB" id="8588at2157"/>
<feature type="transmembrane region" description="Helical" evidence="16">
    <location>
        <begin position="589"/>
        <end position="612"/>
    </location>
</feature>
<sequence>MKETSSKQTSSIFQGEILKQSFKGSFTRLNPLKLIRNPVMLIVEVGAVITTLLTILNIISGASFDFNLQITIWLWFTVLFANFAEAIAESQGKARAESLRKTRNEVIAKKIMKNSEVKEVPAPTLVKNDVVLVEEGELIPSDGDIIEGTSLVDESAITGESAPVIRESGGDKCGVTGGTKILSGTIKVKITVESGKSFLDNMINMVESAKREKTPNEKALEILLIGLTALFITVVITLSTFAGYMGIAITTPILIALLVCLMPTTIGALLPAIGIAGMDRLLQHNVVALSGRAVEAAGDVDVVLLDKTGTITLGNRMATEFIPANGVKTNDMVNASLISSLADETPEGRSIVKLAKKELNIRGSDIKPSAESVFVPFTPESRMSGINTGSSMIRKGSADAIEEFVQNHNENVSDEIKKVVEGISVKGDTPLVVANEKGVMGVIRLKDIVKKGIKNKLQQLRRMGITSIMITGDNALTAASIAAEAGVDDFSANAKPETKLEMIRKYQSDEQQHLVAMIGDGTNDAPALAQADVAVAMSAGTSAAREAANMIDLDSSPSKLLEIVEIGKEILITRGALTTFSIANDVAKYFAIIPAIFAVTYPELGVLNIMGLSTPTSAVLSAVIFNAIIIPLLIPLALRGVKFRSTSSVSELLGLNILIYGVGGLILPFIGIKLIDILITLLGLGG</sequence>
<dbReference type="SUPFAM" id="SSF81660">
    <property type="entry name" value="Metal cation-transporting ATPase, ATP-binding domain N"/>
    <property type="match status" value="1"/>
</dbReference>
<dbReference type="SUPFAM" id="SSF81653">
    <property type="entry name" value="Calcium ATPase, transduction domain A"/>
    <property type="match status" value="1"/>
</dbReference>
<dbReference type="RefSeq" id="WP_013825647.1">
    <property type="nucleotide sequence ID" value="NC_015574.1"/>
</dbReference>
<comment type="similarity">
    <text evidence="16">Belongs to the cation transport ATPase (P-type) (TC 3.A.3) family. Type IA subfamily.</text>
</comment>
<dbReference type="EMBL" id="CP002772">
    <property type="protein sequence ID" value="AEG18145.1"/>
    <property type="molecule type" value="Genomic_DNA"/>
</dbReference>
<dbReference type="GO" id="GO:0016887">
    <property type="term" value="F:ATP hydrolysis activity"/>
    <property type="evidence" value="ECO:0007669"/>
    <property type="project" value="InterPro"/>
</dbReference>
<evidence type="ECO:0000256" key="4">
    <source>
        <dbReference type="ARBA" id="ARBA00022538"/>
    </source>
</evidence>
<dbReference type="GO" id="GO:0000287">
    <property type="term" value="F:magnesium ion binding"/>
    <property type="evidence" value="ECO:0007669"/>
    <property type="project" value="UniProtKB-UniRule"/>
</dbReference>
<keyword evidence="13 16" id="KW-1133">Transmembrane helix</keyword>
<feature type="binding site" evidence="16">
    <location>
        <position position="343"/>
    </location>
    <ligand>
        <name>ATP</name>
        <dbReference type="ChEBI" id="CHEBI:30616"/>
    </ligand>
</feature>
<dbReference type="KEGG" id="mew:MSWAN_1126"/>
<dbReference type="NCBIfam" id="TIGR01497">
    <property type="entry name" value="kdpB"/>
    <property type="match status" value="1"/>
</dbReference>
<dbReference type="GO" id="GO:0008556">
    <property type="term" value="F:P-type potassium transmembrane transporter activity"/>
    <property type="evidence" value="ECO:0007669"/>
    <property type="project" value="UniProtKB-UniRule"/>
</dbReference>
<evidence type="ECO:0000256" key="9">
    <source>
        <dbReference type="ARBA" id="ARBA00022840"/>
    </source>
</evidence>
<dbReference type="InterPro" id="IPR006391">
    <property type="entry name" value="P-type_ATPase_bsu_IA"/>
</dbReference>
<dbReference type="SFLD" id="SFLDG00002">
    <property type="entry name" value="C1.7:_P-type_atpase_like"/>
    <property type="match status" value="1"/>
</dbReference>
<keyword evidence="12 16" id="KW-1278">Translocase</keyword>
<reference evidence="18 19" key="1">
    <citation type="journal article" date="2014" name="Int. J. Syst. Evol. Microbiol.">
        <title>Methanobacterium paludis sp. nov. and a novel strain of Methanobacterium lacus isolated from northern peatlands.</title>
        <authorList>
            <person name="Cadillo-Quiroz H."/>
            <person name="Brauer S.L."/>
            <person name="Goodson N."/>
            <person name="Yavitt J.B."/>
            <person name="Zinder S.H."/>
        </authorList>
    </citation>
    <scope>NUCLEOTIDE SEQUENCE [LARGE SCALE GENOMIC DNA]</scope>
    <source>
        <strain evidence="19">DSM 25820 / JCM 18151 / SWAN1</strain>
    </source>
</reference>
<keyword evidence="5 16" id="KW-0597">Phosphoprotein</keyword>
<keyword evidence="4 16" id="KW-0633">Potassium transport</keyword>
<dbReference type="Gene3D" id="3.40.50.1000">
    <property type="entry name" value="HAD superfamily/HAD-like"/>
    <property type="match status" value="1"/>
</dbReference>
<comment type="function">
    <text evidence="16">Part of the high-affinity ATP-driven potassium transport (or Kdp) system, which catalyzes the hydrolysis of ATP coupled with the electrogenic transport of potassium into the cytoplasm. This subunit is responsible for energy coupling to the transport system and for the release of the potassium ions to the cytoplasm.</text>
</comment>
<feature type="transmembrane region" description="Helical" evidence="16">
    <location>
        <begin position="618"/>
        <end position="638"/>
    </location>
</feature>
<comment type="subcellular location">
    <subcellularLocation>
        <location evidence="16">Cell membrane</location>
        <topology evidence="16">Multi-pass membrane protein</topology>
    </subcellularLocation>
    <subcellularLocation>
        <location evidence="1">Membrane</location>
    </subcellularLocation>
</comment>
<dbReference type="GO" id="GO:0005886">
    <property type="term" value="C:plasma membrane"/>
    <property type="evidence" value="ECO:0007669"/>
    <property type="project" value="UniProtKB-SubCell"/>
</dbReference>
<dbReference type="Gene3D" id="2.70.150.10">
    <property type="entry name" value="Calcium-transporting ATPase, cytoplasmic transduction domain A"/>
    <property type="match status" value="1"/>
</dbReference>
<feature type="binding site" evidence="16">
    <location>
        <position position="347"/>
    </location>
    <ligand>
        <name>ATP</name>
        <dbReference type="ChEBI" id="CHEBI:30616"/>
    </ligand>
</feature>
<dbReference type="Pfam" id="PF00122">
    <property type="entry name" value="E1-E2_ATPase"/>
    <property type="match status" value="1"/>
</dbReference>
<dbReference type="InterPro" id="IPR036412">
    <property type="entry name" value="HAD-like_sf"/>
</dbReference>
<evidence type="ECO:0000256" key="12">
    <source>
        <dbReference type="ARBA" id="ARBA00022967"/>
    </source>
</evidence>
<keyword evidence="3 16" id="KW-1003">Cell membrane</keyword>
<dbReference type="EC" id="7.2.2.6" evidence="16"/>
<keyword evidence="9 16" id="KW-0067">ATP-binding</keyword>
<keyword evidence="7 16" id="KW-0479">Metal-binding</keyword>
<accession>F6D4T6</accession>
<dbReference type="FunFam" id="3.40.1110.10:FF:000007">
    <property type="entry name" value="Potassium-transporting ATPase ATP-binding subunit"/>
    <property type="match status" value="1"/>
</dbReference>
<dbReference type="GO" id="GO:0005524">
    <property type="term" value="F:ATP binding"/>
    <property type="evidence" value="ECO:0007669"/>
    <property type="project" value="UniProtKB-UniRule"/>
</dbReference>
<protein>
    <recommendedName>
        <fullName evidence="16">Potassium-transporting ATPase ATP-binding subunit</fullName>
        <ecNumber evidence="16">7.2.2.6</ecNumber>
    </recommendedName>
    <alternativeName>
        <fullName evidence="16">ATP phosphohydrolase [potassium-transporting] B chain</fullName>
    </alternativeName>
    <alternativeName>
        <fullName evidence="16">Potassium-binding and translocating subunit B</fullName>
    </alternativeName>
    <alternativeName>
        <fullName evidence="16">Potassium-translocating ATPase B chain</fullName>
    </alternativeName>
</protein>
<keyword evidence="14 16" id="KW-0406">Ion transport</keyword>
<feature type="binding site" evidence="16">
    <location>
        <position position="395"/>
    </location>
    <ligand>
        <name>ATP</name>
        <dbReference type="ChEBI" id="CHEBI:30616"/>
    </ligand>
</feature>
<evidence type="ECO:0000256" key="3">
    <source>
        <dbReference type="ARBA" id="ARBA00022475"/>
    </source>
</evidence>
<evidence type="ECO:0000256" key="7">
    <source>
        <dbReference type="ARBA" id="ARBA00022723"/>
    </source>
</evidence>
<evidence type="ECO:0000256" key="10">
    <source>
        <dbReference type="ARBA" id="ARBA00022842"/>
    </source>
</evidence>
<comment type="subunit">
    <text evidence="16">The system is composed of three essential subunits: KdpA, KdpB and KdpC.</text>
</comment>
<dbReference type="InterPro" id="IPR023214">
    <property type="entry name" value="HAD_sf"/>
</dbReference>
<evidence type="ECO:0000313" key="18">
    <source>
        <dbReference type="EMBL" id="AEG18145.1"/>
    </source>
</evidence>
<feature type="binding site" evidence="16">
    <location>
        <position position="520"/>
    </location>
    <ligand>
        <name>Mg(2+)</name>
        <dbReference type="ChEBI" id="CHEBI:18420"/>
    </ligand>
</feature>
<keyword evidence="19" id="KW-1185">Reference proteome</keyword>
<dbReference type="Proteomes" id="UP000009231">
    <property type="component" value="Chromosome"/>
</dbReference>
<feature type="transmembrane region" description="Helical" evidence="16">
    <location>
        <begin position="70"/>
        <end position="88"/>
    </location>
</feature>
<gene>
    <name evidence="16" type="primary">kdpB</name>
    <name evidence="18" type="ordered locus">MSWAN_1126</name>
</gene>
<organism evidence="18 19">
    <name type="scientific">Methanobacterium paludis (strain DSM 25820 / JCM 18151 / SWAN1)</name>
    <dbReference type="NCBI Taxonomy" id="868131"/>
    <lineage>
        <taxon>Archaea</taxon>
        <taxon>Methanobacteriati</taxon>
        <taxon>Methanobacteriota</taxon>
        <taxon>Methanomada group</taxon>
        <taxon>Methanobacteria</taxon>
        <taxon>Methanobacteriales</taxon>
        <taxon>Methanobacteriaceae</taxon>
        <taxon>Methanobacterium</taxon>
    </lineage>
</organism>
<dbReference type="eggNOG" id="arCOG01577">
    <property type="taxonomic scope" value="Archaea"/>
</dbReference>
<dbReference type="HOGENOM" id="CLU_025728_2_0_2"/>
<keyword evidence="11 16" id="KW-0630">Potassium</keyword>
<keyword evidence="6 16" id="KW-0812">Transmembrane</keyword>
<dbReference type="SUPFAM" id="SSF81665">
    <property type="entry name" value="Calcium ATPase, transmembrane domain M"/>
    <property type="match status" value="1"/>
</dbReference>
<dbReference type="SFLD" id="SFLDF00027">
    <property type="entry name" value="p-type_atpase"/>
    <property type="match status" value="1"/>
</dbReference>
<dbReference type="InterPro" id="IPR018303">
    <property type="entry name" value="ATPase_P-typ_P_site"/>
</dbReference>
<feature type="transmembrane region" description="Helical" evidence="16">
    <location>
        <begin position="658"/>
        <end position="684"/>
    </location>
</feature>
<dbReference type="AlphaFoldDB" id="F6D4T6"/>
<dbReference type="InterPro" id="IPR008250">
    <property type="entry name" value="ATPase_P-typ_transduc_dom_A_sf"/>
</dbReference>
<evidence type="ECO:0000256" key="15">
    <source>
        <dbReference type="ARBA" id="ARBA00023136"/>
    </source>
</evidence>
<dbReference type="HAMAP" id="MF_00285">
    <property type="entry name" value="KdpB"/>
    <property type="match status" value="1"/>
</dbReference>
<feature type="transmembrane region" description="Helical" evidence="16">
    <location>
        <begin position="220"/>
        <end position="247"/>
    </location>
</feature>
<dbReference type="GeneID" id="10668631"/>
<evidence type="ECO:0000256" key="6">
    <source>
        <dbReference type="ARBA" id="ARBA00022692"/>
    </source>
</evidence>
<evidence type="ECO:0000256" key="2">
    <source>
        <dbReference type="ARBA" id="ARBA00022448"/>
    </source>
</evidence>
<dbReference type="PANTHER" id="PTHR43743:SF1">
    <property type="entry name" value="POTASSIUM-TRANSPORTING ATPASE ATP-BINDING SUBUNIT"/>
    <property type="match status" value="1"/>
</dbReference>
<dbReference type="PANTHER" id="PTHR43743">
    <property type="entry name" value="POTASSIUM-TRANSPORTING ATPASE ATP-BINDING SUBUNIT"/>
    <property type="match status" value="1"/>
</dbReference>
<dbReference type="SFLD" id="SFLDS00003">
    <property type="entry name" value="Haloacid_Dehalogenase"/>
    <property type="match status" value="1"/>
</dbReference>
<dbReference type="STRING" id="868131.MSWAN_1126"/>
<name>F6D4T6_METPW</name>
<keyword evidence="2 16" id="KW-0813">Transport</keyword>
<keyword evidence="10 16" id="KW-0460">Magnesium</keyword>
<evidence type="ECO:0000256" key="13">
    <source>
        <dbReference type="ARBA" id="ARBA00022989"/>
    </source>
</evidence>
<proteinExistence type="inferred from homology"/>
<evidence type="ECO:0000256" key="16">
    <source>
        <dbReference type="HAMAP-Rule" id="MF_00285"/>
    </source>
</evidence>
<feature type="binding site" evidence="16">
    <location>
        <position position="524"/>
    </location>
    <ligand>
        <name>Mg(2+)</name>
        <dbReference type="ChEBI" id="CHEBI:18420"/>
    </ligand>
</feature>
<dbReference type="SUPFAM" id="SSF56784">
    <property type="entry name" value="HAD-like"/>
    <property type="match status" value="1"/>
</dbReference>
<evidence type="ECO:0000256" key="14">
    <source>
        <dbReference type="ARBA" id="ARBA00023065"/>
    </source>
</evidence>
<feature type="domain" description="P-type ATPase A" evidence="17">
    <location>
        <begin position="108"/>
        <end position="207"/>
    </location>
</feature>
<keyword evidence="8 16" id="KW-0547">Nucleotide-binding</keyword>
<feature type="active site" description="4-aspartylphosphate intermediate" evidence="16">
    <location>
        <position position="306"/>
    </location>
</feature>
<evidence type="ECO:0000256" key="8">
    <source>
        <dbReference type="ARBA" id="ARBA00022741"/>
    </source>
</evidence>
<keyword evidence="18" id="KW-0378">Hydrolase</keyword>
<dbReference type="PRINTS" id="PR00119">
    <property type="entry name" value="CATATPASE"/>
</dbReference>
<keyword evidence="15 16" id="KW-0472">Membrane</keyword>
<dbReference type="Pfam" id="PF00702">
    <property type="entry name" value="Hydrolase"/>
    <property type="match status" value="1"/>
</dbReference>
<evidence type="ECO:0000259" key="17">
    <source>
        <dbReference type="Pfam" id="PF00122"/>
    </source>
</evidence>
<dbReference type="Gene3D" id="3.40.1110.10">
    <property type="entry name" value="Calcium-transporting ATPase, cytoplasmic domain N"/>
    <property type="match status" value="1"/>
</dbReference>